<dbReference type="EMBL" id="HACG01039928">
    <property type="protein sequence ID" value="CEK86793.1"/>
    <property type="molecule type" value="Transcribed_RNA"/>
</dbReference>
<reference evidence="2" key="1">
    <citation type="submission" date="2014-12" db="EMBL/GenBank/DDBJ databases">
        <title>Insight into the proteome of Arion vulgaris.</title>
        <authorList>
            <person name="Aradska J."/>
            <person name="Bulat T."/>
            <person name="Smidak R."/>
            <person name="Sarate P."/>
            <person name="Gangsoo J."/>
            <person name="Sialana F."/>
            <person name="Bilban M."/>
            <person name="Lubec G."/>
        </authorList>
    </citation>
    <scope>NUCLEOTIDE SEQUENCE</scope>
    <source>
        <tissue evidence="2">Skin</tissue>
    </source>
</reference>
<protein>
    <submittedName>
        <fullName evidence="2">Uncharacterized protein</fullName>
    </submittedName>
</protein>
<organism evidence="2">
    <name type="scientific">Arion vulgaris</name>
    <dbReference type="NCBI Taxonomy" id="1028688"/>
    <lineage>
        <taxon>Eukaryota</taxon>
        <taxon>Metazoa</taxon>
        <taxon>Spiralia</taxon>
        <taxon>Lophotrochozoa</taxon>
        <taxon>Mollusca</taxon>
        <taxon>Gastropoda</taxon>
        <taxon>Heterobranchia</taxon>
        <taxon>Euthyneura</taxon>
        <taxon>Panpulmonata</taxon>
        <taxon>Eupulmonata</taxon>
        <taxon>Stylommatophora</taxon>
        <taxon>Helicina</taxon>
        <taxon>Arionoidea</taxon>
        <taxon>Arionidae</taxon>
        <taxon>Arion</taxon>
    </lineage>
</organism>
<dbReference type="AlphaFoldDB" id="A0A0B7B187"/>
<comment type="similarity">
    <text evidence="1">Belongs to the Ntn-hydrolase family.</text>
</comment>
<dbReference type="InterPro" id="IPR029055">
    <property type="entry name" value="Ntn_hydrolases_N"/>
</dbReference>
<proteinExistence type="inferred from homology"/>
<accession>A0A0B7B187</accession>
<dbReference type="GO" id="GO:0005737">
    <property type="term" value="C:cytoplasm"/>
    <property type="evidence" value="ECO:0007669"/>
    <property type="project" value="TreeGrafter"/>
</dbReference>
<dbReference type="GO" id="GO:0003948">
    <property type="term" value="F:N4-(beta-N-acetylglucosaminyl)-L-asparaginase activity"/>
    <property type="evidence" value="ECO:0007669"/>
    <property type="project" value="TreeGrafter"/>
</dbReference>
<dbReference type="InterPro" id="IPR000246">
    <property type="entry name" value="Peptidase_T2"/>
</dbReference>
<name>A0A0B7B187_9EUPU</name>
<dbReference type="Pfam" id="PF01112">
    <property type="entry name" value="Asparaginase_2"/>
    <property type="match status" value="1"/>
</dbReference>
<dbReference type="PANTHER" id="PTHR10188:SF16">
    <property type="entry name" value="N(4)-(BETA-N-ACETYLGLUCOSAMINYL)-L-ASPARAGINASE-LIKE"/>
    <property type="match status" value="1"/>
</dbReference>
<dbReference type="PANTHER" id="PTHR10188">
    <property type="entry name" value="L-ASPARAGINASE"/>
    <property type="match status" value="1"/>
</dbReference>
<dbReference type="SUPFAM" id="SSF56235">
    <property type="entry name" value="N-terminal nucleophile aminohydrolases (Ntn hydrolases)"/>
    <property type="match status" value="1"/>
</dbReference>
<gene>
    <name evidence="2" type="primary">ORF155742</name>
</gene>
<evidence type="ECO:0000256" key="1">
    <source>
        <dbReference type="ARBA" id="ARBA00010872"/>
    </source>
</evidence>
<evidence type="ECO:0000313" key="2">
    <source>
        <dbReference type="EMBL" id="CEK86793.1"/>
    </source>
</evidence>
<sequence>MPVSPCVVGTWPFSRNPVFETMQLLCNENTSIDAVEKGINLAELDASYGPYHIGCAGWQNSEFVLELDAAIMNGADLNFGAVTALKGFPQAISVARRVMERSQHSMLTGEVQLALLRHKSLIFNKILEEVRNHK</sequence>